<dbReference type="Pfam" id="PF25512">
    <property type="entry name" value="zf-CCCH_AtC3H23"/>
    <property type="match status" value="1"/>
</dbReference>
<dbReference type="OrthoDB" id="410307at2759"/>
<keyword evidence="5" id="KW-0238">DNA-binding</keyword>
<evidence type="ECO:0000256" key="2">
    <source>
        <dbReference type="ARBA" id="ARBA00022737"/>
    </source>
</evidence>
<dbReference type="FunFam" id="3.30.1370.210:FF:000009">
    <property type="entry name" value="Zinc finger CCCH domain-containing protein 66"/>
    <property type="match status" value="1"/>
</dbReference>
<dbReference type="Pfam" id="PF00642">
    <property type="entry name" value="zf-CCCH"/>
    <property type="match status" value="1"/>
</dbReference>
<evidence type="ECO:0000256" key="4">
    <source>
        <dbReference type="ARBA" id="ARBA00022833"/>
    </source>
</evidence>
<dbReference type="GO" id="GO:0006355">
    <property type="term" value="P:regulation of DNA-templated transcription"/>
    <property type="evidence" value="ECO:0007669"/>
    <property type="project" value="UniProtKB-ARBA"/>
</dbReference>
<keyword evidence="1 7" id="KW-0479">Metal-binding</keyword>
<dbReference type="SUPFAM" id="SSF48403">
    <property type="entry name" value="Ankyrin repeat"/>
    <property type="match status" value="1"/>
</dbReference>
<evidence type="ECO:0000256" key="3">
    <source>
        <dbReference type="ARBA" id="ARBA00022771"/>
    </source>
</evidence>
<feature type="domain" description="C3H1-type" evidence="9">
    <location>
        <begin position="305"/>
        <end position="327"/>
    </location>
</feature>
<organism evidence="10 11">
    <name type="scientific">Hibiscus trionum</name>
    <name type="common">Flower of an hour</name>
    <dbReference type="NCBI Taxonomy" id="183268"/>
    <lineage>
        <taxon>Eukaryota</taxon>
        <taxon>Viridiplantae</taxon>
        <taxon>Streptophyta</taxon>
        <taxon>Embryophyta</taxon>
        <taxon>Tracheophyta</taxon>
        <taxon>Spermatophyta</taxon>
        <taxon>Magnoliopsida</taxon>
        <taxon>eudicotyledons</taxon>
        <taxon>Gunneridae</taxon>
        <taxon>Pentapetalae</taxon>
        <taxon>rosids</taxon>
        <taxon>malvids</taxon>
        <taxon>Malvales</taxon>
        <taxon>Malvaceae</taxon>
        <taxon>Malvoideae</taxon>
        <taxon>Hibiscus</taxon>
    </lineage>
</organism>
<dbReference type="Gene3D" id="3.30.1370.210">
    <property type="match status" value="1"/>
</dbReference>
<dbReference type="GO" id="GO:0003677">
    <property type="term" value="F:DNA binding"/>
    <property type="evidence" value="ECO:0007669"/>
    <property type="project" value="UniProtKB-KW"/>
</dbReference>
<dbReference type="SMART" id="SM00248">
    <property type="entry name" value="ANK"/>
    <property type="match status" value="2"/>
</dbReference>
<dbReference type="PROSITE" id="PS50088">
    <property type="entry name" value="ANK_REPEAT"/>
    <property type="match status" value="1"/>
</dbReference>
<sequence>MCCEWERLNPKPIPITSNTSIEEIRRSSADMNHLTVVTEDAFASLLELAANNDVEGFERLVEHDPSGVDEVGLWYGRKKGSKQMVSEERTLLMVASMYGSIDVIKLILSSSDADVNRVCGRDKSTALHCAASGGAVNIIDVVKLLLAAGADVNMVDANGHFPVDVIIVPPKLRDVKLTLEELLATESSGFDLYSRVSTVVNSDSPPLLPLQENGSLSSGSNSPMKSRPGDAPFSCVTERKEYPIDPSLPDIKNSIYSTDEFRMYSFKVRPCSRAYSHDWTECPFVHPGENARRRDPRKFHYSCVPCPDFRKGACRRGDMCEYAHGVFECWLHPAQYRTRLCKDGTGCDRRVCFFAHTPEELRPLYVSTGSAVPSPRSSTSGATAMDFAAAMSLLPGSPSSVSVMSPSPFTPPMSPSMNGMSQSNVGWPQPNVPALHLPGSNLQSSRLRSSLNARDIQPEDFHLLPDFDVQQHELMNELSGRMKPLTPSNLDDLFSAESSSPRYSDQALAAAVFSPTHKSTVLNQFQQQQNMLSPIHTNFSPKNIEHPLLHASLSGRMSPRNVEPISPMSSRLSMLGQLEKLQEFRSLSSRELGSGSAAIVGWPVNSQSQWGPSNGKQDWAVNANGFGKHHRSSFDLCNGDEPDLSWVQSLVKESPAEIKQKIAAPVSGEGSSMSSDLVDNAELGAWLEQMQLDQLVAQQN</sequence>
<keyword evidence="11" id="KW-1185">Reference proteome</keyword>
<reference evidence="10" key="1">
    <citation type="submission" date="2023-05" db="EMBL/GenBank/DDBJ databases">
        <title>Genome and transcriptome analyses reveal genes involved in the formation of fine ridges on petal epidermal cells in Hibiscus trionum.</title>
        <authorList>
            <person name="Koshimizu S."/>
            <person name="Masuda S."/>
            <person name="Ishii T."/>
            <person name="Shirasu K."/>
            <person name="Hoshino A."/>
            <person name="Arita M."/>
        </authorList>
    </citation>
    <scope>NUCLEOTIDE SEQUENCE</scope>
    <source>
        <strain evidence="10">Hamamatsu line</strain>
    </source>
</reference>
<dbReference type="SMART" id="SM00356">
    <property type="entry name" value="ZnF_C3H1"/>
    <property type="match status" value="2"/>
</dbReference>
<dbReference type="PROSITE" id="PS50103">
    <property type="entry name" value="ZF_C3H1"/>
    <property type="match status" value="1"/>
</dbReference>
<dbReference type="InterPro" id="IPR045234">
    <property type="entry name" value="Unkempt-like"/>
</dbReference>
<evidence type="ECO:0000256" key="7">
    <source>
        <dbReference type="PROSITE-ProRule" id="PRU00723"/>
    </source>
</evidence>
<evidence type="ECO:0000313" key="11">
    <source>
        <dbReference type="Proteomes" id="UP001165190"/>
    </source>
</evidence>
<feature type="repeat" description="ANK" evidence="6">
    <location>
        <begin position="122"/>
        <end position="157"/>
    </location>
</feature>
<evidence type="ECO:0000256" key="6">
    <source>
        <dbReference type="PROSITE-ProRule" id="PRU00023"/>
    </source>
</evidence>
<keyword evidence="4 7" id="KW-0862">Zinc</keyword>
<comment type="caution">
    <text evidence="10">The sequence shown here is derived from an EMBL/GenBank/DDBJ whole genome shotgun (WGS) entry which is preliminary data.</text>
</comment>
<feature type="region of interest" description="Disordered" evidence="8">
    <location>
        <begin position="204"/>
        <end position="230"/>
    </location>
</feature>
<evidence type="ECO:0000313" key="10">
    <source>
        <dbReference type="EMBL" id="GMJ11993.1"/>
    </source>
</evidence>
<feature type="zinc finger region" description="C3H1-type" evidence="7">
    <location>
        <begin position="305"/>
        <end position="327"/>
    </location>
</feature>
<dbReference type="PROSITE" id="PS50297">
    <property type="entry name" value="ANK_REP_REGION"/>
    <property type="match status" value="1"/>
</dbReference>
<proteinExistence type="predicted"/>
<dbReference type="InterPro" id="IPR000571">
    <property type="entry name" value="Znf_CCCH"/>
</dbReference>
<evidence type="ECO:0000256" key="1">
    <source>
        <dbReference type="ARBA" id="ARBA00022723"/>
    </source>
</evidence>
<protein>
    <submittedName>
        <fullName evidence="10">Tandem zinc finger protein 7, OXIDATIVE STRESS 2</fullName>
    </submittedName>
</protein>
<dbReference type="AlphaFoldDB" id="A0A9W7MNS2"/>
<keyword evidence="6" id="KW-0040">ANK repeat</keyword>
<feature type="compositionally biased region" description="Polar residues" evidence="8">
    <location>
        <begin position="212"/>
        <end position="224"/>
    </location>
</feature>
<dbReference type="PANTHER" id="PTHR14493:SF50">
    <property type="entry name" value="RING FINGER PROTEIN UNKEMPT"/>
    <property type="match status" value="1"/>
</dbReference>
<keyword evidence="3 7" id="KW-0863">Zinc-finger</keyword>
<evidence type="ECO:0000256" key="5">
    <source>
        <dbReference type="ARBA" id="ARBA00023125"/>
    </source>
</evidence>
<evidence type="ECO:0000259" key="9">
    <source>
        <dbReference type="PROSITE" id="PS50103"/>
    </source>
</evidence>
<dbReference type="PRINTS" id="PR01415">
    <property type="entry name" value="ANKYRIN"/>
</dbReference>
<dbReference type="GO" id="GO:0008270">
    <property type="term" value="F:zinc ion binding"/>
    <property type="evidence" value="ECO:0007669"/>
    <property type="project" value="UniProtKB-KW"/>
</dbReference>
<gene>
    <name evidence="10" type="ORF">HRI_004868500</name>
</gene>
<dbReference type="Proteomes" id="UP001165190">
    <property type="component" value="Unassembled WGS sequence"/>
</dbReference>
<dbReference type="InterPro" id="IPR057444">
    <property type="entry name" value="Znf-CCCH_AtC3H23-like"/>
</dbReference>
<accession>A0A9W7MNS2</accession>
<evidence type="ECO:0000256" key="8">
    <source>
        <dbReference type="SAM" id="MobiDB-lite"/>
    </source>
</evidence>
<dbReference type="Pfam" id="PF12796">
    <property type="entry name" value="Ank_2"/>
    <property type="match status" value="1"/>
</dbReference>
<dbReference type="InterPro" id="IPR002110">
    <property type="entry name" value="Ankyrin_rpt"/>
</dbReference>
<keyword evidence="2" id="KW-0677">Repeat</keyword>
<dbReference type="PANTHER" id="PTHR14493">
    <property type="entry name" value="UNKEMPT FAMILY MEMBER"/>
    <property type="match status" value="1"/>
</dbReference>
<name>A0A9W7MNS2_HIBTR</name>
<dbReference type="Gene3D" id="1.25.40.20">
    <property type="entry name" value="Ankyrin repeat-containing domain"/>
    <property type="match status" value="1"/>
</dbReference>
<dbReference type="EMBL" id="BSYR01000061">
    <property type="protein sequence ID" value="GMJ11993.1"/>
    <property type="molecule type" value="Genomic_DNA"/>
</dbReference>
<dbReference type="InterPro" id="IPR036770">
    <property type="entry name" value="Ankyrin_rpt-contain_sf"/>
</dbReference>